<protein>
    <submittedName>
        <fullName evidence="2">Uncharacterized protein</fullName>
    </submittedName>
</protein>
<evidence type="ECO:0000313" key="2">
    <source>
        <dbReference type="EMBL" id="RTE07178.1"/>
    </source>
</evidence>
<dbReference type="OrthoDB" id="2606538at2"/>
<keyword evidence="3" id="KW-1185">Reference proteome</keyword>
<keyword evidence="1" id="KW-0812">Transmembrane</keyword>
<dbReference type="RefSeq" id="WP_126143342.1">
    <property type="nucleotide sequence ID" value="NZ_RXHU01000066.1"/>
</dbReference>
<feature type="transmembrane region" description="Helical" evidence="1">
    <location>
        <begin position="6"/>
        <end position="23"/>
    </location>
</feature>
<accession>A0A3S0A204</accession>
<comment type="caution">
    <text evidence="2">The sequence shown here is derived from an EMBL/GenBank/DDBJ whole genome shotgun (WGS) entry which is preliminary data.</text>
</comment>
<reference evidence="2 3" key="1">
    <citation type="submission" date="2018-12" db="EMBL/GenBank/DDBJ databases">
        <title>Bacillus ochoae sp. nov., Paenibacillus whitsoniae sp. nov., Paenibacillus spiritus sp. nov. Isolated from the Mars Exploration Rover during spacecraft assembly.</title>
        <authorList>
            <person name="Seuylemezian A."/>
            <person name="Vaishampayan P."/>
        </authorList>
    </citation>
    <scope>NUCLEOTIDE SEQUENCE [LARGE SCALE GENOMIC DNA]</scope>
    <source>
        <strain evidence="2 3">MER 54</strain>
    </source>
</reference>
<dbReference type="AlphaFoldDB" id="A0A3S0A204"/>
<dbReference type="Proteomes" id="UP000276128">
    <property type="component" value="Unassembled WGS sequence"/>
</dbReference>
<name>A0A3S0A204_9BACL</name>
<keyword evidence="1" id="KW-1133">Transmembrane helix</keyword>
<evidence type="ECO:0000256" key="1">
    <source>
        <dbReference type="SAM" id="Phobius"/>
    </source>
</evidence>
<gene>
    <name evidence="2" type="ORF">EJQ19_21745</name>
</gene>
<dbReference type="EMBL" id="RXHU01000066">
    <property type="protein sequence ID" value="RTE07178.1"/>
    <property type="molecule type" value="Genomic_DNA"/>
</dbReference>
<organism evidence="2 3">
    <name type="scientific">Paenibacillus whitsoniae</name>
    <dbReference type="NCBI Taxonomy" id="2496558"/>
    <lineage>
        <taxon>Bacteria</taxon>
        <taxon>Bacillati</taxon>
        <taxon>Bacillota</taxon>
        <taxon>Bacilli</taxon>
        <taxon>Bacillales</taxon>
        <taxon>Paenibacillaceae</taxon>
        <taxon>Paenibacillus</taxon>
    </lineage>
</organism>
<proteinExistence type="predicted"/>
<sequence length="235" mass="27988">MQINFVVPILIAIVGWWIAITNLNRQHRRNIELDRNKFKRELQIKTADEAIKHLAITREKLGDVHLLLTLLPGDLKVKYTIDAAEISFKRWEKPNDQINDLWDSARKPAYNFLYFFESREVVLNEFILMKNEFLRKLSETERGLNKCTIRIAELYYSKYLNNIKLSDLETQELTDYCQSSGELIIDLLTYIYDFNVELQNAFLSETFDYKVQQREPNDLKYTVLKREINELNIKK</sequence>
<evidence type="ECO:0000313" key="3">
    <source>
        <dbReference type="Proteomes" id="UP000276128"/>
    </source>
</evidence>
<keyword evidence="1" id="KW-0472">Membrane</keyword>